<gene>
    <name evidence="2" type="ORF">FYJ50_08185</name>
</gene>
<reference evidence="2 3" key="1">
    <citation type="submission" date="2019-08" db="EMBL/GenBank/DDBJ databases">
        <title>In-depth cultivation of the pig gut microbiome towards novel bacterial diversity and tailored functional studies.</title>
        <authorList>
            <person name="Wylensek D."/>
            <person name="Hitch T.C.A."/>
            <person name="Clavel T."/>
        </authorList>
    </citation>
    <scope>NUCLEOTIDE SEQUENCE [LARGE SCALE GENOMIC DNA]</scope>
    <source>
        <strain evidence="2 3">LKV-178-WT-2G</strain>
    </source>
</reference>
<keyword evidence="1" id="KW-0812">Transmembrane</keyword>
<sequence>MKYFKWVHILLIELLVNFMAFYYTDVFVYNQTYIGNVLGHPFYLCLWTISSVFGLYYYSKIIFDSCKLPYHSFLHALIHIGMTISIVFPYQDGLKNWTNNLHVWIAGICIIGFIIEWIYIFSKYYFIYQKECFIFLMILMISLFIMLVLDHITSICEIFFTYGMNIFLFIWTNKKKNPL</sequence>
<proteinExistence type="predicted"/>
<accession>A0A7X2N412</accession>
<name>A0A7X2N412_9FIRM</name>
<keyword evidence="3" id="KW-1185">Reference proteome</keyword>
<feature type="transmembrane region" description="Helical" evidence="1">
    <location>
        <begin position="70"/>
        <end position="90"/>
    </location>
</feature>
<feature type="transmembrane region" description="Helical" evidence="1">
    <location>
        <begin position="41"/>
        <end position="58"/>
    </location>
</feature>
<feature type="transmembrane region" description="Helical" evidence="1">
    <location>
        <begin position="132"/>
        <end position="149"/>
    </location>
</feature>
<comment type="caution">
    <text evidence="2">The sequence shown here is derived from an EMBL/GenBank/DDBJ whole genome shotgun (WGS) entry which is preliminary data.</text>
</comment>
<dbReference type="Proteomes" id="UP000470082">
    <property type="component" value="Unassembled WGS sequence"/>
</dbReference>
<evidence type="ECO:0000313" key="2">
    <source>
        <dbReference type="EMBL" id="MSS02065.1"/>
    </source>
</evidence>
<feature type="transmembrane region" description="Helical" evidence="1">
    <location>
        <begin position="7"/>
        <end position="29"/>
    </location>
</feature>
<protein>
    <recommendedName>
        <fullName evidence="4">DUF998 domain-containing protein</fullName>
    </recommendedName>
</protein>
<feature type="transmembrane region" description="Helical" evidence="1">
    <location>
        <begin position="102"/>
        <end position="120"/>
    </location>
</feature>
<evidence type="ECO:0000313" key="3">
    <source>
        <dbReference type="Proteomes" id="UP000470082"/>
    </source>
</evidence>
<dbReference type="EMBL" id="VUMM01000019">
    <property type="protein sequence ID" value="MSS02065.1"/>
    <property type="molecule type" value="Genomic_DNA"/>
</dbReference>
<evidence type="ECO:0008006" key="4">
    <source>
        <dbReference type="Google" id="ProtNLM"/>
    </source>
</evidence>
<keyword evidence="1" id="KW-0472">Membrane</keyword>
<dbReference type="AlphaFoldDB" id="A0A7X2N412"/>
<keyword evidence="1" id="KW-1133">Transmembrane helix</keyword>
<feature type="transmembrane region" description="Helical" evidence="1">
    <location>
        <begin position="155"/>
        <end position="172"/>
    </location>
</feature>
<dbReference type="RefSeq" id="WP_154460928.1">
    <property type="nucleotide sequence ID" value="NZ_JAXEST010000032.1"/>
</dbReference>
<evidence type="ECO:0000256" key="1">
    <source>
        <dbReference type="SAM" id="Phobius"/>
    </source>
</evidence>
<organism evidence="2 3">
    <name type="scientific">Floccifex porci</name>
    <dbReference type="NCBI Taxonomy" id="2606629"/>
    <lineage>
        <taxon>Bacteria</taxon>
        <taxon>Bacillati</taxon>
        <taxon>Bacillota</taxon>
        <taxon>Erysipelotrichia</taxon>
        <taxon>Erysipelotrichales</taxon>
        <taxon>Erysipelotrichaceae</taxon>
        <taxon>Floccifex</taxon>
    </lineage>
</organism>